<organism evidence="1 2">
    <name type="scientific">Rangifer tarandus platyrhynchus</name>
    <name type="common">Svalbard reindeer</name>
    <dbReference type="NCBI Taxonomy" id="3082113"/>
    <lineage>
        <taxon>Eukaryota</taxon>
        <taxon>Metazoa</taxon>
        <taxon>Chordata</taxon>
        <taxon>Craniata</taxon>
        <taxon>Vertebrata</taxon>
        <taxon>Euteleostomi</taxon>
        <taxon>Mammalia</taxon>
        <taxon>Eutheria</taxon>
        <taxon>Laurasiatheria</taxon>
        <taxon>Artiodactyla</taxon>
        <taxon>Ruminantia</taxon>
        <taxon>Pecora</taxon>
        <taxon>Cervidae</taxon>
        <taxon>Odocoileinae</taxon>
        <taxon>Rangifer</taxon>
    </lineage>
</organism>
<keyword evidence="2" id="KW-1185">Reference proteome</keyword>
<reference evidence="1" key="1">
    <citation type="submission" date="2023-04" db="EMBL/GenBank/DDBJ databases">
        <authorList>
            <consortium name="ELIXIR-Norway"/>
        </authorList>
    </citation>
    <scope>NUCLEOTIDE SEQUENCE [LARGE SCALE GENOMIC DNA]</scope>
</reference>
<sequence>MVSSVCFARKHPAPWSGDVIPLRYSLLVIQASSCYHSRGRLLGCGREVRRCWQRSWKSPSCSVPASERVKAKKGTKLMVLQPLPKSPAKLVDPPSLLGSKVSVPPQVSFLFSFKRKYLFGSTGSQLQHLGSSLLQHVGSSSLTRDQTQAP</sequence>
<name>A0ABN8Y613_RANTA</name>
<gene>
    <name evidence="1" type="ORF">MRATA1EN1_LOCUS5982</name>
</gene>
<proteinExistence type="predicted"/>
<dbReference type="Proteomes" id="UP001176941">
    <property type="component" value="Chromosome 15"/>
</dbReference>
<protein>
    <submittedName>
        <fullName evidence="1">Uncharacterized protein</fullName>
    </submittedName>
</protein>
<accession>A0ABN8Y613</accession>
<evidence type="ECO:0000313" key="1">
    <source>
        <dbReference type="EMBL" id="CAI9157020.1"/>
    </source>
</evidence>
<evidence type="ECO:0000313" key="2">
    <source>
        <dbReference type="Proteomes" id="UP001176941"/>
    </source>
</evidence>
<dbReference type="EMBL" id="OX459951">
    <property type="protein sequence ID" value="CAI9157020.1"/>
    <property type="molecule type" value="Genomic_DNA"/>
</dbReference>